<evidence type="ECO:0000256" key="4">
    <source>
        <dbReference type="ARBA" id="ARBA00022490"/>
    </source>
</evidence>
<dbReference type="Proteomes" id="UP000799766">
    <property type="component" value="Unassembled WGS sequence"/>
</dbReference>
<protein>
    <submittedName>
        <fullName evidence="7">Translin</fullName>
    </submittedName>
</protein>
<dbReference type="Gene3D" id="1.20.58.190">
    <property type="entry name" value="Translin, domain 1"/>
    <property type="match status" value="1"/>
</dbReference>
<comment type="similarity">
    <text evidence="3">Belongs to the translin family.</text>
</comment>
<evidence type="ECO:0000256" key="3">
    <source>
        <dbReference type="ARBA" id="ARBA00005902"/>
    </source>
</evidence>
<dbReference type="GO" id="GO:0043565">
    <property type="term" value="F:sequence-specific DNA binding"/>
    <property type="evidence" value="ECO:0007669"/>
    <property type="project" value="InterPro"/>
</dbReference>
<dbReference type="SUPFAM" id="SSF74784">
    <property type="entry name" value="Translin"/>
    <property type="match status" value="1"/>
</dbReference>
<dbReference type="AlphaFoldDB" id="A0A6A6NQ86"/>
<organism evidence="7 8">
    <name type="scientific">Lineolata rhizophorae</name>
    <dbReference type="NCBI Taxonomy" id="578093"/>
    <lineage>
        <taxon>Eukaryota</taxon>
        <taxon>Fungi</taxon>
        <taxon>Dikarya</taxon>
        <taxon>Ascomycota</taxon>
        <taxon>Pezizomycotina</taxon>
        <taxon>Dothideomycetes</taxon>
        <taxon>Dothideomycetes incertae sedis</taxon>
        <taxon>Lineolatales</taxon>
        <taxon>Lineolataceae</taxon>
        <taxon>Lineolata</taxon>
    </lineage>
</organism>
<accession>A0A6A6NQ86</accession>
<evidence type="ECO:0000256" key="1">
    <source>
        <dbReference type="ARBA" id="ARBA00004123"/>
    </source>
</evidence>
<evidence type="ECO:0000313" key="7">
    <source>
        <dbReference type="EMBL" id="KAF2453859.1"/>
    </source>
</evidence>
<dbReference type="InterPro" id="IPR016068">
    <property type="entry name" value="Translin_N"/>
</dbReference>
<gene>
    <name evidence="7" type="ORF">BDY21DRAFT_292130</name>
</gene>
<dbReference type="Gene3D" id="1.20.58.200">
    <property type="entry name" value="Translin, domain 2"/>
    <property type="match status" value="1"/>
</dbReference>
<dbReference type="InterPro" id="IPR002848">
    <property type="entry name" value="Translin_fam"/>
</dbReference>
<dbReference type="GO" id="GO:0005737">
    <property type="term" value="C:cytoplasm"/>
    <property type="evidence" value="ECO:0007669"/>
    <property type="project" value="UniProtKB-SubCell"/>
</dbReference>
<evidence type="ECO:0000256" key="5">
    <source>
        <dbReference type="ARBA" id="ARBA00023242"/>
    </source>
</evidence>
<evidence type="ECO:0000256" key="2">
    <source>
        <dbReference type="ARBA" id="ARBA00004496"/>
    </source>
</evidence>
<evidence type="ECO:0000256" key="6">
    <source>
        <dbReference type="SAM" id="MobiDB-lite"/>
    </source>
</evidence>
<comment type="subcellular location">
    <subcellularLocation>
        <location evidence="2">Cytoplasm</location>
    </subcellularLocation>
    <subcellularLocation>
        <location evidence="1">Nucleus</location>
    </subcellularLocation>
</comment>
<name>A0A6A6NQ86_9PEZI</name>
<dbReference type="InterPro" id="IPR016069">
    <property type="entry name" value="Translin_C"/>
</dbReference>
<dbReference type="OrthoDB" id="31005at2759"/>
<keyword evidence="8" id="KW-1185">Reference proteome</keyword>
<feature type="region of interest" description="Disordered" evidence="6">
    <location>
        <begin position="242"/>
        <end position="263"/>
    </location>
</feature>
<evidence type="ECO:0000313" key="8">
    <source>
        <dbReference type="Proteomes" id="UP000799766"/>
    </source>
</evidence>
<dbReference type="Pfam" id="PF01997">
    <property type="entry name" value="Translin"/>
    <property type="match status" value="1"/>
</dbReference>
<dbReference type="GO" id="GO:0005634">
    <property type="term" value="C:nucleus"/>
    <property type="evidence" value="ECO:0007669"/>
    <property type="project" value="UniProtKB-SubCell"/>
</dbReference>
<reference evidence="7" key="1">
    <citation type="journal article" date="2020" name="Stud. Mycol.">
        <title>101 Dothideomycetes genomes: a test case for predicting lifestyles and emergence of pathogens.</title>
        <authorList>
            <person name="Haridas S."/>
            <person name="Albert R."/>
            <person name="Binder M."/>
            <person name="Bloem J."/>
            <person name="Labutti K."/>
            <person name="Salamov A."/>
            <person name="Andreopoulos B."/>
            <person name="Baker S."/>
            <person name="Barry K."/>
            <person name="Bills G."/>
            <person name="Bluhm B."/>
            <person name="Cannon C."/>
            <person name="Castanera R."/>
            <person name="Culley D."/>
            <person name="Daum C."/>
            <person name="Ezra D."/>
            <person name="Gonzalez J."/>
            <person name="Henrissat B."/>
            <person name="Kuo A."/>
            <person name="Liang C."/>
            <person name="Lipzen A."/>
            <person name="Lutzoni F."/>
            <person name="Magnuson J."/>
            <person name="Mondo S."/>
            <person name="Nolan M."/>
            <person name="Ohm R."/>
            <person name="Pangilinan J."/>
            <person name="Park H.-J."/>
            <person name="Ramirez L."/>
            <person name="Alfaro M."/>
            <person name="Sun H."/>
            <person name="Tritt A."/>
            <person name="Yoshinaga Y."/>
            <person name="Zwiers L.-H."/>
            <person name="Turgeon B."/>
            <person name="Goodwin S."/>
            <person name="Spatafora J."/>
            <person name="Crous P."/>
            <person name="Grigoriev I."/>
        </authorList>
    </citation>
    <scope>NUCLEOTIDE SEQUENCE</scope>
    <source>
        <strain evidence="7">ATCC 16933</strain>
    </source>
</reference>
<dbReference type="InterPro" id="IPR036081">
    <property type="entry name" value="Translin_sf"/>
</dbReference>
<sequence>MTAPTSPYTTMFEGFRAELDEHYDRRERVIKASRDLTSASKRLIFALQRTRSLARPLPSSVTKAAEPHHGATGAAHDALALELSNSLRAHRYAWQVSPGLQEFVEAATFGHYLRHQTLMSFDEVQKLWTETGEQGQGGEGMLQYSDYVLGVFDLTGEMMRWAVLMVAVWGSAPSRDADEGAPEGLRDVLRDMRDMRAALEALDVPRGTPLASEIGKKTDVMKQSVEKVENATYGLVVRGRERPEGWMPDSGGSAEGRMEVDSY</sequence>
<keyword evidence="4" id="KW-0963">Cytoplasm</keyword>
<proteinExistence type="inferred from homology"/>
<dbReference type="EMBL" id="MU001694">
    <property type="protein sequence ID" value="KAF2453859.1"/>
    <property type="molecule type" value="Genomic_DNA"/>
</dbReference>
<keyword evidence="5" id="KW-0539">Nucleus</keyword>
<dbReference type="PANTHER" id="PTHR10741">
    <property type="entry name" value="TRANSLIN AND TRANSLIN ASSOCIATED PROTEIN X"/>
    <property type="match status" value="1"/>
</dbReference>
<dbReference type="CDD" id="cd14820">
    <property type="entry name" value="TRAX"/>
    <property type="match status" value="1"/>
</dbReference>